<evidence type="ECO:0000256" key="1">
    <source>
        <dbReference type="ARBA" id="ARBA00004173"/>
    </source>
</evidence>
<comment type="subcellular location">
    <subcellularLocation>
        <location evidence="1">Mitochondrion</location>
    </subcellularLocation>
</comment>
<reference evidence="10" key="1">
    <citation type="submission" date="2021-05" db="EMBL/GenBank/DDBJ databases">
        <title>The genome of the haptophyte Pavlova lutheri (Diacronema luteri, Pavlovales) - a model for lipid biosynthesis in eukaryotic algae.</title>
        <authorList>
            <person name="Hulatt C.J."/>
            <person name="Posewitz M.C."/>
        </authorList>
    </citation>
    <scope>NUCLEOTIDE SEQUENCE</scope>
    <source>
        <strain evidence="10">NIVA-4/92</strain>
    </source>
</reference>
<keyword evidence="9" id="KW-1133">Transmembrane helix</keyword>
<evidence type="ECO:0000256" key="8">
    <source>
        <dbReference type="SAM" id="MobiDB-lite"/>
    </source>
</evidence>
<comment type="similarity">
    <text evidence="2">Belongs to the bacterial ribosomal protein bL32 family.</text>
</comment>
<dbReference type="GO" id="GO:0006412">
    <property type="term" value="P:translation"/>
    <property type="evidence" value="ECO:0007669"/>
    <property type="project" value="InterPro"/>
</dbReference>
<comment type="caution">
    <text evidence="10">The sequence shown here is derived from an EMBL/GenBank/DDBJ whole genome shotgun (WGS) entry which is preliminary data.</text>
</comment>
<keyword evidence="5" id="KW-0496">Mitochondrion</keyword>
<sequence>MATLAPRLLLPSALTLGGMLSGALGALASWAPLGAFVLFAVPKKRVSKSRSRIRRAGQLAQSGPRLVTNAYSCPACGEQKLPHRVCGRPDCSTLLREHNRRAAAASPPQNDAGPSEPA</sequence>
<feature type="transmembrane region" description="Helical" evidence="9">
    <location>
        <begin position="20"/>
        <end position="41"/>
    </location>
</feature>
<evidence type="ECO:0000313" key="11">
    <source>
        <dbReference type="Proteomes" id="UP000751190"/>
    </source>
</evidence>
<evidence type="ECO:0000256" key="7">
    <source>
        <dbReference type="ARBA" id="ARBA00039935"/>
    </source>
</evidence>
<evidence type="ECO:0000256" key="5">
    <source>
        <dbReference type="ARBA" id="ARBA00023128"/>
    </source>
</evidence>
<evidence type="ECO:0000256" key="6">
    <source>
        <dbReference type="ARBA" id="ARBA00023274"/>
    </source>
</evidence>
<evidence type="ECO:0000256" key="3">
    <source>
        <dbReference type="ARBA" id="ARBA00022946"/>
    </source>
</evidence>
<keyword evidence="4" id="KW-0689">Ribosomal protein</keyword>
<name>A0A8J5XNK1_DIALT</name>
<keyword evidence="6" id="KW-0687">Ribonucleoprotein</keyword>
<dbReference type="InterPro" id="IPR011332">
    <property type="entry name" value="Ribosomal_zn-bd"/>
</dbReference>
<keyword evidence="9" id="KW-0812">Transmembrane</keyword>
<protein>
    <recommendedName>
        <fullName evidence="7">Large ribosomal subunit protein bL32m</fullName>
    </recommendedName>
</protein>
<dbReference type="GO" id="GO:0003735">
    <property type="term" value="F:structural constituent of ribosome"/>
    <property type="evidence" value="ECO:0007669"/>
    <property type="project" value="InterPro"/>
</dbReference>
<evidence type="ECO:0000256" key="2">
    <source>
        <dbReference type="ARBA" id="ARBA00008560"/>
    </source>
</evidence>
<gene>
    <name evidence="10" type="ORF">KFE25_012590</name>
</gene>
<keyword evidence="3" id="KW-0809">Transit peptide</keyword>
<dbReference type="Proteomes" id="UP000751190">
    <property type="component" value="Unassembled WGS sequence"/>
</dbReference>
<keyword evidence="9" id="KW-0472">Membrane</keyword>
<feature type="region of interest" description="Disordered" evidence="8">
    <location>
        <begin position="97"/>
        <end position="118"/>
    </location>
</feature>
<dbReference type="PANTHER" id="PTHR21026:SF2">
    <property type="entry name" value="LARGE RIBOSOMAL SUBUNIT PROTEIN BL32M"/>
    <property type="match status" value="1"/>
</dbReference>
<dbReference type="AlphaFoldDB" id="A0A8J5XNK1"/>
<dbReference type="SUPFAM" id="SSF57829">
    <property type="entry name" value="Zn-binding ribosomal proteins"/>
    <property type="match status" value="1"/>
</dbReference>
<dbReference type="InterPro" id="IPR002677">
    <property type="entry name" value="Ribosomal_bL32"/>
</dbReference>
<dbReference type="NCBIfam" id="TIGR01031">
    <property type="entry name" value="rpmF_bact"/>
    <property type="match status" value="1"/>
</dbReference>
<dbReference type="HAMAP" id="MF_00340">
    <property type="entry name" value="Ribosomal_bL32"/>
    <property type="match status" value="1"/>
</dbReference>
<organism evidence="10 11">
    <name type="scientific">Diacronema lutheri</name>
    <name type="common">Unicellular marine alga</name>
    <name type="synonym">Monochrysis lutheri</name>
    <dbReference type="NCBI Taxonomy" id="2081491"/>
    <lineage>
        <taxon>Eukaryota</taxon>
        <taxon>Haptista</taxon>
        <taxon>Haptophyta</taxon>
        <taxon>Pavlovophyceae</taxon>
        <taxon>Pavlovales</taxon>
        <taxon>Pavlovaceae</taxon>
        <taxon>Diacronema</taxon>
    </lineage>
</organism>
<evidence type="ECO:0000313" key="10">
    <source>
        <dbReference type="EMBL" id="KAG8465227.1"/>
    </source>
</evidence>
<accession>A0A8J5XNK1</accession>
<dbReference type="EMBL" id="JAGTXO010000011">
    <property type="protein sequence ID" value="KAG8465227.1"/>
    <property type="molecule type" value="Genomic_DNA"/>
</dbReference>
<evidence type="ECO:0000256" key="9">
    <source>
        <dbReference type="SAM" id="Phobius"/>
    </source>
</evidence>
<dbReference type="InterPro" id="IPR051991">
    <property type="entry name" value="Mitoribosomal_protein_bL32"/>
</dbReference>
<proteinExistence type="inferred from homology"/>
<dbReference type="GO" id="GO:0005739">
    <property type="term" value="C:mitochondrion"/>
    <property type="evidence" value="ECO:0007669"/>
    <property type="project" value="UniProtKB-SubCell"/>
</dbReference>
<dbReference type="GO" id="GO:0015934">
    <property type="term" value="C:large ribosomal subunit"/>
    <property type="evidence" value="ECO:0007669"/>
    <property type="project" value="InterPro"/>
</dbReference>
<keyword evidence="11" id="KW-1185">Reference proteome</keyword>
<evidence type="ECO:0000256" key="4">
    <source>
        <dbReference type="ARBA" id="ARBA00022980"/>
    </source>
</evidence>
<dbReference type="PANTHER" id="PTHR21026">
    <property type="entry name" value="39S RIBOSOMAL PROTEIN L32, MITOCHONDRIAL"/>
    <property type="match status" value="1"/>
</dbReference>
<dbReference type="Pfam" id="PF01783">
    <property type="entry name" value="Ribosomal_L32p"/>
    <property type="match status" value="1"/>
</dbReference>